<protein>
    <recommendedName>
        <fullName evidence="10">Cytochrome P450</fullName>
    </recommendedName>
</protein>
<dbReference type="InterPro" id="IPR001128">
    <property type="entry name" value="Cyt_P450"/>
</dbReference>
<dbReference type="InterPro" id="IPR017972">
    <property type="entry name" value="Cyt_P450_CS"/>
</dbReference>
<keyword evidence="6" id="KW-0503">Monooxygenase</keyword>
<dbReference type="AlphaFoldDB" id="A0A9W8A1G0"/>
<dbReference type="EMBL" id="JANBPU010000068">
    <property type="protein sequence ID" value="KAJ1917576.1"/>
    <property type="molecule type" value="Genomic_DNA"/>
</dbReference>
<keyword evidence="5 6" id="KW-0349">Heme</keyword>
<dbReference type="PANTHER" id="PTHR24305">
    <property type="entry name" value="CYTOCHROME P450"/>
    <property type="match status" value="1"/>
</dbReference>
<evidence type="ECO:0000313" key="8">
    <source>
        <dbReference type="EMBL" id="KAJ1917576.1"/>
    </source>
</evidence>
<dbReference type="PROSITE" id="PS00086">
    <property type="entry name" value="CYTOCHROME_P450"/>
    <property type="match status" value="1"/>
</dbReference>
<dbReference type="PRINTS" id="PR00463">
    <property type="entry name" value="EP450I"/>
</dbReference>
<feature type="compositionally biased region" description="Polar residues" evidence="7">
    <location>
        <begin position="586"/>
        <end position="598"/>
    </location>
</feature>
<keyword evidence="2 5" id="KW-0479">Metal-binding</keyword>
<dbReference type="Gene3D" id="1.10.630.10">
    <property type="entry name" value="Cytochrome P450"/>
    <property type="match status" value="1"/>
</dbReference>
<keyword evidence="3 6" id="KW-0560">Oxidoreductase</keyword>
<feature type="region of interest" description="Disordered" evidence="7">
    <location>
        <begin position="569"/>
        <end position="617"/>
    </location>
</feature>
<evidence type="ECO:0000256" key="6">
    <source>
        <dbReference type="RuleBase" id="RU000461"/>
    </source>
</evidence>
<dbReference type="GO" id="GO:0004497">
    <property type="term" value="F:monooxygenase activity"/>
    <property type="evidence" value="ECO:0007669"/>
    <property type="project" value="UniProtKB-KW"/>
</dbReference>
<evidence type="ECO:0000256" key="2">
    <source>
        <dbReference type="ARBA" id="ARBA00022723"/>
    </source>
</evidence>
<evidence type="ECO:0008006" key="10">
    <source>
        <dbReference type="Google" id="ProtNLM"/>
    </source>
</evidence>
<proteinExistence type="inferred from homology"/>
<dbReference type="Proteomes" id="UP001150538">
    <property type="component" value="Unassembled WGS sequence"/>
</dbReference>
<dbReference type="InterPro" id="IPR036396">
    <property type="entry name" value="Cyt_P450_sf"/>
</dbReference>
<dbReference type="GO" id="GO:0044550">
    <property type="term" value="P:secondary metabolite biosynthetic process"/>
    <property type="evidence" value="ECO:0007669"/>
    <property type="project" value="UniProtKB-ARBA"/>
</dbReference>
<evidence type="ECO:0000256" key="1">
    <source>
        <dbReference type="ARBA" id="ARBA00001971"/>
    </source>
</evidence>
<evidence type="ECO:0000256" key="5">
    <source>
        <dbReference type="PIRSR" id="PIRSR602401-1"/>
    </source>
</evidence>
<dbReference type="Pfam" id="PF00067">
    <property type="entry name" value="p450"/>
    <property type="match status" value="1"/>
</dbReference>
<comment type="similarity">
    <text evidence="6">Belongs to the cytochrome P450 family.</text>
</comment>
<dbReference type="OrthoDB" id="1470350at2759"/>
<keyword evidence="9" id="KW-1185">Reference proteome</keyword>
<accession>A0A9W8A1G0</accession>
<evidence type="ECO:0000256" key="3">
    <source>
        <dbReference type="ARBA" id="ARBA00023002"/>
    </source>
</evidence>
<evidence type="ECO:0000313" key="9">
    <source>
        <dbReference type="Proteomes" id="UP001150538"/>
    </source>
</evidence>
<feature type="compositionally biased region" description="Low complexity" evidence="7">
    <location>
        <begin position="572"/>
        <end position="585"/>
    </location>
</feature>
<dbReference type="GO" id="GO:0016705">
    <property type="term" value="F:oxidoreductase activity, acting on paired donors, with incorporation or reduction of molecular oxygen"/>
    <property type="evidence" value="ECO:0007669"/>
    <property type="project" value="InterPro"/>
</dbReference>
<organism evidence="8 9">
    <name type="scientific">Mycoemilia scoparia</name>
    <dbReference type="NCBI Taxonomy" id="417184"/>
    <lineage>
        <taxon>Eukaryota</taxon>
        <taxon>Fungi</taxon>
        <taxon>Fungi incertae sedis</taxon>
        <taxon>Zoopagomycota</taxon>
        <taxon>Kickxellomycotina</taxon>
        <taxon>Kickxellomycetes</taxon>
        <taxon>Kickxellales</taxon>
        <taxon>Kickxellaceae</taxon>
        <taxon>Mycoemilia</taxon>
    </lineage>
</organism>
<dbReference type="SUPFAM" id="SSF48264">
    <property type="entry name" value="Cytochrome P450"/>
    <property type="match status" value="1"/>
</dbReference>
<comment type="cofactor">
    <cofactor evidence="1 5">
        <name>heme</name>
        <dbReference type="ChEBI" id="CHEBI:30413"/>
    </cofactor>
</comment>
<evidence type="ECO:0000256" key="4">
    <source>
        <dbReference type="ARBA" id="ARBA00023004"/>
    </source>
</evidence>
<name>A0A9W8A1G0_9FUNG</name>
<keyword evidence="4 5" id="KW-0408">Iron</keyword>
<dbReference type="InterPro" id="IPR050121">
    <property type="entry name" value="Cytochrome_P450_monoxygenase"/>
</dbReference>
<dbReference type="InterPro" id="IPR002401">
    <property type="entry name" value="Cyt_P450_E_grp-I"/>
</dbReference>
<dbReference type="GO" id="GO:0020037">
    <property type="term" value="F:heme binding"/>
    <property type="evidence" value="ECO:0007669"/>
    <property type="project" value="InterPro"/>
</dbReference>
<dbReference type="GO" id="GO:0005506">
    <property type="term" value="F:iron ion binding"/>
    <property type="evidence" value="ECO:0007669"/>
    <property type="project" value="InterPro"/>
</dbReference>
<gene>
    <name evidence="8" type="ORF">H4219_003139</name>
</gene>
<comment type="caution">
    <text evidence="8">The sequence shown here is derived from an EMBL/GenBank/DDBJ whole genome shotgun (WGS) entry which is preliminary data.</text>
</comment>
<dbReference type="PANTHER" id="PTHR24305:SF235">
    <property type="entry name" value="CYTOCHROME P450 MONOOXYGENASE APDB-RELATED"/>
    <property type="match status" value="1"/>
</dbReference>
<sequence length="617" mass="69883">MFVVTIPVPSQALDGIKFATNVVVPIPSTKAILSYFSIWQWSAIFLTLVFVWKILSARVLSPLAKIPGPFWETIFPYQMYKALSQGRFHEYLLCQQNKYGNIVYFANNRVLINDPNEARMILGKRNFIKSKDYYVKYLGAPNMFTNRDPKTNDIRRRQVGPAFTVSHIAEMEETIHRASSLAMKNKIEKLMDKTEQETGQRQCRINYVEDFYYLTFDVVGELAFGHNFGMLEKNDYTTLQWIHSLSFVVAIEATIPITKKLPFLMNKQIGETKKLVEFTRKIVEDRIRENKEKGKPERKDILQTFIDSVDKETGTKMTIPEIVSENIALIFAGTDTASNTMSWTLFLLMVYPAVYKKVVEEVRTAFPNPKSNIKYSEARSKLPYLEAVIYESMRYLPAVATGLARRVPKGGVELQGHKIPEGADVYVFIHGLHRNPKYWDQPDKFIPERFLGEGAAERKRNIFVFSTGYRICPGRNLAWVEIFLTMSRLLRDYDFELPKESYFGPDVIDPETGEPKIMPGFLGLTLGPKYTKRDGWIVVKPANLSRLSISTDNIGGCLGGGGGGGGGLRRNYSYPSSSSDISPSSTRKNSVEDSNSMFGQEDTEIPSSASSTASTIL</sequence>
<dbReference type="PRINTS" id="PR00385">
    <property type="entry name" value="P450"/>
</dbReference>
<feature type="compositionally biased region" description="Low complexity" evidence="7">
    <location>
        <begin position="607"/>
        <end position="617"/>
    </location>
</feature>
<reference evidence="8" key="1">
    <citation type="submission" date="2022-07" db="EMBL/GenBank/DDBJ databases">
        <title>Phylogenomic reconstructions and comparative analyses of Kickxellomycotina fungi.</title>
        <authorList>
            <person name="Reynolds N.K."/>
            <person name="Stajich J.E."/>
            <person name="Barry K."/>
            <person name="Grigoriev I.V."/>
            <person name="Crous P."/>
            <person name="Smith M.E."/>
        </authorList>
    </citation>
    <scope>NUCLEOTIDE SEQUENCE</scope>
    <source>
        <strain evidence="8">NBRC 100468</strain>
    </source>
</reference>
<feature type="binding site" description="axial binding residue" evidence="5">
    <location>
        <position position="472"/>
    </location>
    <ligand>
        <name>heme</name>
        <dbReference type="ChEBI" id="CHEBI:30413"/>
    </ligand>
    <ligandPart>
        <name>Fe</name>
        <dbReference type="ChEBI" id="CHEBI:18248"/>
    </ligandPart>
</feature>
<evidence type="ECO:0000256" key="7">
    <source>
        <dbReference type="SAM" id="MobiDB-lite"/>
    </source>
</evidence>